<dbReference type="EMBL" id="CU459003">
    <property type="protein sequence ID" value="CAM74147.1"/>
    <property type="molecule type" value="Genomic_DNA"/>
</dbReference>
<dbReference type="SMART" id="SM00822">
    <property type="entry name" value="PKS_KR"/>
    <property type="match status" value="1"/>
</dbReference>
<dbReference type="RefSeq" id="WP_106003371.1">
    <property type="nucleotide sequence ID" value="NZ_CP027527.1"/>
</dbReference>
<sequence>MTARVWITGAGSGIGAALAQRLAAKGDDVVASGRRPQPLAALASSYPERIRPMPVDVTDRDAVVRTVKAMGAVDMAILCAGDHRPTPAQDFDAETVRHLLEVNLMGTVHCVEALLPAMLERRRGHLVLVASVAGYRGLPTAAGYSASKAAVIALAESLRLDLAGSGVRVTLVNPGFVDTPLTRRNSFAMPDIISPAAAADHVLRGLDGNGFEIAFPRRFALAMKLLRILPDRVYFPLMRKVTGC</sequence>
<dbReference type="PANTHER" id="PTHR44196:SF1">
    <property type="entry name" value="DEHYDROGENASE_REDUCTASE SDR FAMILY MEMBER 7B"/>
    <property type="match status" value="1"/>
</dbReference>
<dbReference type="SUPFAM" id="SSF51735">
    <property type="entry name" value="NAD(P)-binding Rossmann-fold domains"/>
    <property type="match status" value="1"/>
</dbReference>
<dbReference type="GO" id="GO:0016491">
    <property type="term" value="F:oxidoreductase activity"/>
    <property type="evidence" value="ECO:0007669"/>
    <property type="project" value="UniProtKB-KW"/>
</dbReference>
<dbReference type="GO" id="GO:0016020">
    <property type="term" value="C:membrane"/>
    <property type="evidence" value="ECO:0007669"/>
    <property type="project" value="TreeGrafter"/>
</dbReference>
<reference evidence="5" key="1">
    <citation type="journal article" date="2007" name="J. Bacteriol.">
        <title>Comparative genome analysis of four magnetotactic bacteria reveals a complex set of group-specific genes implicated in magnetosome biomineralization and function.</title>
        <authorList>
            <person name="Richter M."/>
            <person name="Kube M."/>
            <person name="Bazylinski D.A."/>
            <person name="Lombardot T."/>
            <person name="Gloeckner F.O."/>
            <person name="Reinhardt R."/>
            <person name="Schueler D."/>
        </authorList>
    </citation>
    <scope>NUCLEOTIDE SEQUENCE</scope>
    <source>
        <strain evidence="5">MSR-1</strain>
    </source>
</reference>
<keyword evidence="2" id="KW-0560">Oxidoreductase</keyword>
<evidence type="ECO:0000259" key="4">
    <source>
        <dbReference type="SMART" id="SM00822"/>
    </source>
</evidence>
<dbReference type="PRINTS" id="PR00081">
    <property type="entry name" value="GDHRDH"/>
</dbReference>
<name>A4TU40_9PROT</name>
<dbReference type="AlphaFoldDB" id="A4TU40"/>
<accession>A4TU40</accession>
<dbReference type="Gene3D" id="3.40.50.720">
    <property type="entry name" value="NAD(P)-binding Rossmann-like Domain"/>
    <property type="match status" value="1"/>
</dbReference>
<feature type="domain" description="Ketoreductase" evidence="4">
    <location>
        <begin position="3"/>
        <end position="180"/>
    </location>
</feature>
<dbReference type="InterPro" id="IPR036291">
    <property type="entry name" value="NAD(P)-bd_dom_sf"/>
</dbReference>
<gene>
    <name evidence="5" type="ORF">MGR_0286</name>
</gene>
<proteinExistence type="inferred from homology"/>
<evidence type="ECO:0000256" key="1">
    <source>
        <dbReference type="ARBA" id="ARBA00006484"/>
    </source>
</evidence>
<protein>
    <submittedName>
        <fullName evidence="5">Short-chain dehydrogenase/reductase SDR</fullName>
    </submittedName>
</protein>
<dbReference type="Pfam" id="PF00106">
    <property type="entry name" value="adh_short"/>
    <property type="match status" value="1"/>
</dbReference>
<dbReference type="PROSITE" id="PS00061">
    <property type="entry name" value="ADH_SHORT"/>
    <property type="match status" value="1"/>
</dbReference>
<comment type="similarity">
    <text evidence="1 3">Belongs to the short-chain dehydrogenases/reductases (SDR) family.</text>
</comment>
<dbReference type="PRINTS" id="PR00080">
    <property type="entry name" value="SDRFAMILY"/>
</dbReference>
<evidence type="ECO:0000256" key="2">
    <source>
        <dbReference type="ARBA" id="ARBA00023002"/>
    </source>
</evidence>
<dbReference type="InterPro" id="IPR020904">
    <property type="entry name" value="Sc_DH/Rdtase_CS"/>
</dbReference>
<organism evidence="5">
    <name type="scientific">Magnetospirillum gryphiswaldense</name>
    <dbReference type="NCBI Taxonomy" id="55518"/>
    <lineage>
        <taxon>Bacteria</taxon>
        <taxon>Pseudomonadati</taxon>
        <taxon>Pseudomonadota</taxon>
        <taxon>Alphaproteobacteria</taxon>
        <taxon>Rhodospirillales</taxon>
        <taxon>Rhodospirillaceae</taxon>
        <taxon>Magnetospirillum</taxon>
    </lineage>
</organism>
<dbReference type="InterPro" id="IPR057326">
    <property type="entry name" value="KR_dom"/>
</dbReference>
<evidence type="ECO:0000313" key="5">
    <source>
        <dbReference type="EMBL" id="CAM74147.1"/>
    </source>
</evidence>
<dbReference type="PANTHER" id="PTHR44196">
    <property type="entry name" value="DEHYDROGENASE/REDUCTASE SDR FAMILY MEMBER 7B"/>
    <property type="match status" value="1"/>
</dbReference>
<evidence type="ECO:0000256" key="3">
    <source>
        <dbReference type="RuleBase" id="RU000363"/>
    </source>
</evidence>
<dbReference type="InterPro" id="IPR002347">
    <property type="entry name" value="SDR_fam"/>
</dbReference>